<evidence type="ECO:0000313" key="1">
    <source>
        <dbReference type="EMBL" id="KAJ3659491.1"/>
    </source>
</evidence>
<accession>A0AA38IQJ3</accession>
<organism evidence="1 2">
    <name type="scientific">Zophobas morio</name>
    <dbReference type="NCBI Taxonomy" id="2755281"/>
    <lineage>
        <taxon>Eukaryota</taxon>
        <taxon>Metazoa</taxon>
        <taxon>Ecdysozoa</taxon>
        <taxon>Arthropoda</taxon>
        <taxon>Hexapoda</taxon>
        <taxon>Insecta</taxon>
        <taxon>Pterygota</taxon>
        <taxon>Neoptera</taxon>
        <taxon>Endopterygota</taxon>
        <taxon>Coleoptera</taxon>
        <taxon>Polyphaga</taxon>
        <taxon>Cucujiformia</taxon>
        <taxon>Tenebrionidae</taxon>
        <taxon>Zophobas</taxon>
    </lineage>
</organism>
<gene>
    <name evidence="1" type="ORF">Zmor_011178</name>
</gene>
<protein>
    <submittedName>
        <fullName evidence="1">Uncharacterized protein</fullName>
    </submittedName>
</protein>
<dbReference type="AlphaFoldDB" id="A0AA38IQJ3"/>
<sequence length="84" mass="9610">MYSWVARYLPNPECSGFALAVACCVGIFGRRWSIRHSPSKWPVFTELLLHVWTRLYTSSRYALLQRHSVILENTSGTTVSCFAL</sequence>
<dbReference type="EMBL" id="JALNTZ010000003">
    <property type="protein sequence ID" value="KAJ3659491.1"/>
    <property type="molecule type" value="Genomic_DNA"/>
</dbReference>
<name>A0AA38IQJ3_9CUCU</name>
<comment type="caution">
    <text evidence="1">The sequence shown here is derived from an EMBL/GenBank/DDBJ whole genome shotgun (WGS) entry which is preliminary data.</text>
</comment>
<dbReference type="Proteomes" id="UP001168821">
    <property type="component" value="Unassembled WGS sequence"/>
</dbReference>
<keyword evidence="2" id="KW-1185">Reference proteome</keyword>
<reference evidence="1" key="1">
    <citation type="journal article" date="2023" name="G3 (Bethesda)">
        <title>Whole genome assemblies of Zophobas morio and Tenebrio molitor.</title>
        <authorList>
            <person name="Kaur S."/>
            <person name="Stinson S.A."/>
            <person name="diCenzo G.C."/>
        </authorList>
    </citation>
    <scope>NUCLEOTIDE SEQUENCE</scope>
    <source>
        <strain evidence="1">QUZm001</strain>
    </source>
</reference>
<proteinExistence type="predicted"/>
<evidence type="ECO:0000313" key="2">
    <source>
        <dbReference type="Proteomes" id="UP001168821"/>
    </source>
</evidence>